<name>A0ABX1BCB8_9ACTN</name>
<gene>
    <name evidence="6" type="ORF">HCN51_39360</name>
</gene>
<keyword evidence="7" id="KW-1185">Reference proteome</keyword>
<accession>A0ABX1BCB8</accession>
<sequence>MAALVLAQRLHHVITTTDENQLPAFPTSVSPIPVASYDSPQAKDLAAVIGQLRCAGFAVTSCPEPPTQERLLALAEALGLGEPFVPPLYRRAGAIGVAASGISTLTASAAHVAHPAVSASGQGLHVDGLLQPIGEVLTSILLCIRPAAEGGQSTLFNAMGAFWQLAKTDPDAAAALLSDRVLGRRATVNGSSDVTWGPAFAVVNGTLVTRYSRDGNDLWDPGNGQEAALGRALTTLQVLAEPDSPYALRFTLQAGQGLIMSNSRICHGRTPYRDVADRPRRMLRGLFLRDAS</sequence>
<organism evidence="6 7">
    <name type="scientific">Nonomuraea composti</name>
    <dbReference type="NCBI Taxonomy" id="2720023"/>
    <lineage>
        <taxon>Bacteria</taxon>
        <taxon>Bacillati</taxon>
        <taxon>Actinomycetota</taxon>
        <taxon>Actinomycetes</taxon>
        <taxon>Streptosporangiales</taxon>
        <taxon>Streptosporangiaceae</taxon>
        <taxon>Nonomuraea</taxon>
    </lineage>
</organism>
<dbReference type="PANTHER" id="PTHR10696:SF56">
    <property type="entry name" value="TAUD_TFDA-LIKE DOMAIN-CONTAINING PROTEIN"/>
    <property type="match status" value="1"/>
</dbReference>
<reference evidence="6 7" key="1">
    <citation type="submission" date="2020-03" db="EMBL/GenBank/DDBJ databases">
        <title>WGS of actinomycetes isolated from Thailand.</title>
        <authorList>
            <person name="Thawai C."/>
        </authorList>
    </citation>
    <scope>NUCLEOTIDE SEQUENCE [LARGE SCALE GENOMIC DNA]</scope>
    <source>
        <strain evidence="6 7">FMUSA5-5</strain>
    </source>
</reference>
<dbReference type="InterPro" id="IPR050411">
    <property type="entry name" value="AlphaKG_dependent_hydroxylases"/>
</dbReference>
<proteinExistence type="predicted"/>
<dbReference type="Pfam" id="PF02668">
    <property type="entry name" value="TauD"/>
    <property type="match status" value="1"/>
</dbReference>
<comment type="cofactor">
    <cofactor evidence="1">
        <name>Fe(2+)</name>
        <dbReference type="ChEBI" id="CHEBI:29033"/>
    </cofactor>
</comment>
<dbReference type="Proteomes" id="UP000696294">
    <property type="component" value="Unassembled WGS sequence"/>
</dbReference>
<feature type="domain" description="TauD/TfdA-like" evidence="5">
    <location>
        <begin position="54"/>
        <end position="284"/>
    </location>
</feature>
<dbReference type="InterPro" id="IPR003819">
    <property type="entry name" value="TauD/TfdA-like"/>
</dbReference>
<dbReference type="Gene3D" id="3.60.130.10">
    <property type="entry name" value="Clavaminate synthase-like"/>
    <property type="match status" value="1"/>
</dbReference>
<evidence type="ECO:0000256" key="3">
    <source>
        <dbReference type="ARBA" id="ARBA00023004"/>
    </source>
</evidence>
<dbReference type="SUPFAM" id="SSF51197">
    <property type="entry name" value="Clavaminate synthase-like"/>
    <property type="match status" value="1"/>
</dbReference>
<evidence type="ECO:0000313" key="7">
    <source>
        <dbReference type="Proteomes" id="UP000696294"/>
    </source>
</evidence>
<keyword evidence="3" id="KW-0408">Iron</keyword>
<evidence type="ECO:0000259" key="5">
    <source>
        <dbReference type="Pfam" id="PF02668"/>
    </source>
</evidence>
<dbReference type="PANTHER" id="PTHR10696">
    <property type="entry name" value="GAMMA-BUTYROBETAINE HYDROXYLASE-RELATED"/>
    <property type="match status" value="1"/>
</dbReference>
<keyword evidence="6" id="KW-0223">Dioxygenase</keyword>
<dbReference type="RefSeq" id="WP_168017166.1">
    <property type="nucleotide sequence ID" value="NZ_JAATEP010000038.1"/>
</dbReference>
<evidence type="ECO:0000256" key="4">
    <source>
        <dbReference type="ARBA" id="ARBA00023194"/>
    </source>
</evidence>
<dbReference type="InterPro" id="IPR042098">
    <property type="entry name" value="TauD-like_sf"/>
</dbReference>
<evidence type="ECO:0000256" key="1">
    <source>
        <dbReference type="ARBA" id="ARBA00001954"/>
    </source>
</evidence>
<protein>
    <submittedName>
        <fullName evidence="6">TauD/TfdA family dioxygenase</fullName>
    </submittedName>
</protein>
<keyword evidence="2" id="KW-0560">Oxidoreductase</keyword>
<dbReference type="GO" id="GO:0051213">
    <property type="term" value="F:dioxygenase activity"/>
    <property type="evidence" value="ECO:0007669"/>
    <property type="project" value="UniProtKB-KW"/>
</dbReference>
<evidence type="ECO:0000313" key="6">
    <source>
        <dbReference type="EMBL" id="NJP95430.1"/>
    </source>
</evidence>
<comment type="caution">
    <text evidence="6">The sequence shown here is derived from an EMBL/GenBank/DDBJ whole genome shotgun (WGS) entry which is preliminary data.</text>
</comment>
<dbReference type="EMBL" id="JAATEP010000038">
    <property type="protein sequence ID" value="NJP95430.1"/>
    <property type="molecule type" value="Genomic_DNA"/>
</dbReference>
<keyword evidence="4" id="KW-0045">Antibiotic biosynthesis</keyword>
<evidence type="ECO:0000256" key="2">
    <source>
        <dbReference type="ARBA" id="ARBA00023002"/>
    </source>
</evidence>